<dbReference type="Proteomes" id="UP000321685">
    <property type="component" value="Unassembled WGS sequence"/>
</dbReference>
<name>A0A511DJN0_9PSEU</name>
<dbReference type="EMBL" id="BJVJ01000044">
    <property type="protein sequence ID" value="GEL25015.1"/>
    <property type="molecule type" value="Genomic_DNA"/>
</dbReference>
<gene>
    <name evidence="1" type="ORF">PSU4_39690</name>
</gene>
<keyword evidence="2" id="KW-1185">Reference proteome</keyword>
<sequence>MPAGFVQMINDCGVLVELRALVGCVDVMRAVPLCRPASRVAPLEQDLAMIPLPAGSCGAVAGSRAKMMPRLGFRWMTPGVYAALIHASYRGPIGYFEIEYTAYSGWEAAAVWVEGVLAYGPEHSAPLRTGPLGDATPVAEALRRLGALVDEVPDEVVTVGLDRFRCTKDWFAAASEPAR</sequence>
<evidence type="ECO:0000313" key="2">
    <source>
        <dbReference type="Proteomes" id="UP000321685"/>
    </source>
</evidence>
<evidence type="ECO:0000313" key="1">
    <source>
        <dbReference type="EMBL" id="GEL25015.1"/>
    </source>
</evidence>
<proteinExistence type="predicted"/>
<protein>
    <submittedName>
        <fullName evidence="1">Uncharacterized protein</fullName>
    </submittedName>
</protein>
<accession>A0A511DJN0</accession>
<comment type="caution">
    <text evidence="1">The sequence shown here is derived from an EMBL/GenBank/DDBJ whole genome shotgun (WGS) entry which is preliminary data.</text>
</comment>
<organism evidence="1 2">
    <name type="scientific">Pseudonocardia sulfidoxydans NBRC 16205</name>
    <dbReference type="NCBI Taxonomy" id="1223511"/>
    <lineage>
        <taxon>Bacteria</taxon>
        <taxon>Bacillati</taxon>
        <taxon>Actinomycetota</taxon>
        <taxon>Actinomycetes</taxon>
        <taxon>Pseudonocardiales</taxon>
        <taxon>Pseudonocardiaceae</taxon>
        <taxon>Pseudonocardia</taxon>
    </lineage>
</organism>
<reference evidence="1 2" key="1">
    <citation type="submission" date="2019-07" db="EMBL/GenBank/DDBJ databases">
        <title>Whole genome shotgun sequence of Pseudonocardia sulfidoxydans NBRC 16205.</title>
        <authorList>
            <person name="Hosoyama A."/>
            <person name="Uohara A."/>
            <person name="Ohji S."/>
            <person name="Ichikawa N."/>
        </authorList>
    </citation>
    <scope>NUCLEOTIDE SEQUENCE [LARGE SCALE GENOMIC DNA]</scope>
    <source>
        <strain evidence="1 2">NBRC 16205</strain>
    </source>
</reference>
<dbReference type="AlphaFoldDB" id="A0A511DJN0"/>